<keyword evidence="2" id="KW-1185">Reference proteome</keyword>
<sequence length="143" mass="15943">TTQHHQAIKRRRKHQAVNSNAIKRQAVNSNRRNYGLSLRKMWGKGQAVAIGYIAHLPHDRAIFIRPKHKCLNITTQSLSAVIAAPEEVVQAAADGNPQKHSPTATAVFYYQESGKVLSMLTKKVYGSRPEKGKGGSYANERRQ</sequence>
<evidence type="ECO:0000313" key="2">
    <source>
        <dbReference type="Proteomes" id="UP000789375"/>
    </source>
</evidence>
<proteinExistence type="predicted"/>
<reference evidence="1" key="1">
    <citation type="submission" date="2021-06" db="EMBL/GenBank/DDBJ databases">
        <authorList>
            <person name="Kallberg Y."/>
            <person name="Tangrot J."/>
            <person name="Rosling A."/>
        </authorList>
    </citation>
    <scope>NUCLEOTIDE SEQUENCE</scope>
    <source>
        <strain evidence="1">87-6 pot B 2015</strain>
    </source>
</reference>
<protein>
    <submittedName>
        <fullName evidence="1">16136_t:CDS:1</fullName>
    </submittedName>
</protein>
<dbReference type="AlphaFoldDB" id="A0A9N8V1R6"/>
<dbReference type="Proteomes" id="UP000789375">
    <property type="component" value="Unassembled WGS sequence"/>
</dbReference>
<evidence type="ECO:0000313" key="1">
    <source>
        <dbReference type="EMBL" id="CAG8434049.1"/>
    </source>
</evidence>
<accession>A0A9N8V1R6</accession>
<organism evidence="1 2">
    <name type="scientific">Funneliformis mosseae</name>
    <name type="common">Endomycorrhizal fungus</name>
    <name type="synonym">Glomus mosseae</name>
    <dbReference type="NCBI Taxonomy" id="27381"/>
    <lineage>
        <taxon>Eukaryota</taxon>
        <taxon>Fungi</taxon>
        <taxon>Fungi incertae sedis</taxon>
        <taxon>Mucoromycota</taxon>
        <taxon>Glomeromycotina</taxon>
        <taxon>Glomeromycetes</taxon>
        <taxon>Glomerales</taxon>
        <taxon>Glomeraceae</taxon>
        <taxon>Funneliformis</taxon>
    </lineage>
</organism>
<comment type="caution">
    <text evidence="1">The sequence shown here is derived from an EMBL/GenBank/DDBJ whole genome shotgun (WGS) entry which is preliminary data.</text>
</comment>
<gene>
    <name evidence="1" type="ORF">FMOSSE_LOCUS26</name>
</gene>
<feature type="non-terminal residue" evidence="1">
    <location>
        <position position="1"/>
    </location>
</feature>
<name>A0A9N8V1R6_FUNMO</name>
<dbReference type="EMBL" id="CAJVPP010000002">
    <property type="protein sequence ID" value="CAG8434049.1"/>
    <property type="molecule type" value="Genomic_DNA"/>
</dbReference>